<gene>
    <name evidence="2" type="ORF">SO802_002035</name>
</gene>
<name>A0AAW2DX07_9ROSI</name>
<reference evidence="2 3" key="1">
    <citation type="submission" date="2024-01" db="EMBL/GenBank/DDBJ databases">
        <title>A telomere-to-telomere, gap-free genome of sweet tea (Lithocarpus litseifolius).</title>
        <authorList>
            <person name="Zhou J."/>
        </authorList>
    </citation>
    <scope>NUCLEOTIDE SEQUENCE [LARGE SCALE GENOMIC DNA]</scope>
    <source>
        <strain evidence="2">Zhou-2022a</strain>
        <tissue evidence="2">Leaf</tissue>
    </source>
</reference>
<organism evidence="2 3">
    <name type="scientific">Lithocarpus litseifolius</name>
    <dbReference type="NCBI Taxonomy" id="425828"/>
    <lineage>
        <taxon>Eukaryota</taxon>
        <taxon>Viridiplantae</taxon>
        <taxon>Streptophyta</taxon>
        <taxon>Embryophyta</taxon>
        <taxon>Tracheophyta</taxon>
        <taxon>Spermatophyta</taxon>
        <taxon>Magnoliopsida</taxon>
        <taxon>eudicotyledons</taxon>
        <taxon>Gunneridae</taxon>
        <taxon>Pentapetalae</taxon>
        <taxon>rosids</taxon>
        <taxon>fabids</taxon>
        <taxon>Fagales</taxon>
        <taxon>Fagaceae</taxon>
        <taxon>Lithocarpus</taxon>
    </lineage>
</organism>
<dbReference type="Proteomes" id="UP001459277">
    <property type="component" value="Unassembled WGS sequence"/>
</dbReference>
<evidence type="ECO:0000256" key="1">
    <source>
        <dbReference type="SAM" id="Phobius"/>
    </source>
</evidence>
<dbReference type="EMBL" id="JAZDWU010000001">
    <property type="protein sequence ID" value="KAL0014966.1"/>
    <property type="molecule type" value="Genomic_DNA"/>
</dbReference>
<feature type="transmembrane region" description="Helical" evidence="1">
    <location>
        <begin position="12"/>
        <end position="32"/>
    </location>
</feature>
<sequence>MFQGKEEIRPVDVAQISVVCWMLFIGLLVHIWNLDVYHIFTNATFYLMPSANYQVTAILCNLERAIIINFTSMFPLPACIQTGSQPLLLECVLLGPFSLCILCRPVVDIDFTTKSSPFPLLVHSIFFKSVALTCYM</sequence>
<comment type="caution">
    <text evidence="2">The sequence shown here is derived from an EMBL/GenBank/DDBJ whole genome shotgun (WGS) entry which is preliminary data.</text>
</comment>
<keyword evidence="1" id="KW-1133">Transmembrane helix</keyword>
<keyword evidence="1" id="KW-0812">Transmembrane</keyword>
<keyword evidence="1" id="KW-0472">Membrane</keyword>
<proteinExistence type="predicted"/>
<protein>
    <submittedName>
        <fullName evidence="2">Uncharacterized protein</fullName>
    </submittedName>
</protein>
<evidence type="ECO:0000313" key="2">
    <source>
        <dbReference type="EMBL" id="KAL0014966.1"/>
    </source>
</evidence>
<dbReference type="AlphaFoldDB" id="A0AAW2DX07"/>
<evidence type="ECO:0000313" key="3">
    <source>
        <dbReference type="Proteomes" id="UP001459277"/>
    </source>
</evidence>
<accession>A0AAW2DX07</accession>
<keyword evidence="3" id="KW-1185">Reference proteome</keyword>